<accession>A0A1J5SJP1</accession>
<dbReference type="PANTHER" id="PTHR30469">
    <property type="entry name" value="MULTIDRUG RESISTANCE PROTEIN MDTA"/>
    <property type="match status" value="1"/>
</dbReference>
<comment type="caution">
    <text evidence="3">The sequence shown here is derived from an EMBL/GenBank/DDBJ whole genome shotgun (WGS) entry which is preliminary data.</text>
</comment>
<dbReference type="Pfam" id="PF25917">
    <property type="entry name" value="BSH_RND"/>
    <property type="match status" value="1"/>
</dbReference>
<dbReference type="PANTHER" id="PTHR30469:SF15">
    <property type="entry name" value="HLYD FAMILY OF SECRETION PROTEINS"/>
    <property type="match status" value="1"/>
</dbReference>
<dbReference type="InterPro" id="IPR058637">
    <property type="entry name" value="YknX-like_C"/>
</dbReference>
<name>A0A1J5SJP1_9ZZZZ</name>
<dbReference type="Gene3D" id="2.40.50.100">
    <property type="match status" value="1"/>
</dbReference>
<dbReference type="EMBL" id="MLJW01000030">
    <property type="protein sequence ID" value="OIR08665.1"/>
    <property type="molecule type" value="Genomic_DNA"/>
</dbReference>
<dbReference type="InterPro" id="IPR006143">
    <property type="entry name" value="RND_pump_MFP"/>
</dbReference>
<dbReference type="AlphaFoldDB" id="A0A1J5SJP1"/>
<dbReference type="GO" id="GO:1990281">
    <property type="term" value="C:efflux pump complex"/>
    <property type="evidence" value="ECO:0007669"/>
    <property type="project" value="TreeGrafter"/>
</dbReference>
<feature type="domain" description="Multidrug resistance protein MdtA-like barrel-sandwich hybrid" evidence="1">
    <location>
        <begin position="76"/>
        <end position="150"/>
    </location>
</feature>
<proteinExistence type="predicted"/>
<dbReference type="Pfam" id="PF25989">
    <property type="entry name" value="YknX_C"/>
    <property type="match status" value="1"/>
</dbReference>
<sequence>MNMHIKRKPLIISIALLALVLTAGGVWVVDTGTAKAEPAAPAESRPALTVRTTVLHQDKWGRTLSANGSILPWQEAIISAQVQGVRLAEVKVSIGDHVKQGDVLVTLDNFARLSDDPAATHSAQGRIVAPYDGVISAASANSGSMSQPGAELFRLIRNGRLEWRAELTAEELMLLRKGMTAEVAVGEGRVIKGTVRAISPAVNLQTRYGYALVTLPDSSGIVAGLFARGTFDISNGKRTLLSLPQSAVLQRGSMTFVLVVGADNHVHEREVKVGQRNGDRIEIKQGLKPDEPVVESGGAFLTEGDVVQVVKGPA</sequence>
<protein>
    <submittedName>
        <fullName evidence="3">Multidrug resistance protein MdtA</fullName>
    </submittedName>
</protein>
<gene>
    <name evidence="3" type="primary">mdtA_13</name>
    <name evidence="3" type="ORF">GALL_90480</name>
</gene>
<dbReference type="Gene3D" id="2.40.420.20">
    <property type="match status" value="1"/>
</dbReference>
<dbReference type="GO" id="GO:0015562">
    <property type="term" value="F:efflux transmembrane transporter activity"/>
    <property type="evidence" value="ECO:0007669"/>
    <property type="project" value="TreeGrafter"/>
</dbReference>
<evidence type="ECO:0000259" key="2">
    <source>
        <dbReference type="Pfam" id="PF25989"/>
    </source>
</evidence>
<reference evidence="3" key="1">
    <citation type="submission" date="2016-10" db="EMBL/GenBank/DDBJ databases">
        <title>Sequence of Gallionella enrichment culture.</title>
        <authorList>
            <person name="Poehlein A."/>
            <person name="Muehling M."/>
            <person name="Daniel R."/>
        </authorList>
    </citation>
    <scope>NUCLEOTIDE SEQUENCE</scope>
</reference>
<organism evidence="3">
    <name type="scientific">mine drainage metagenome</name>
    <dbReference type="NCBI Taxonomy" id="410659"/>
    <lineage>
        <taxon>unclassified sequences</taxon>
        <taxon>metagenomes</taxon>
        <taxon>ecological metagenomes</taxon>
    </lineage>
</organism>
<dbReference type="NCBIfam" id="TIGR01730">
    <property type="entry name" value="RND_mfp"/>
    <property type="match status" value="1"/>
</dbReference>
<evidence type="ECO:0000313" key="3">
    <source>
        <dbReference type="EMBL" id="OIR08665.1"/>
    </source>
</evidence>
<evidence type="ECO:0000259" key="1">
    <source>
        <dbReference type="Pfam" id="PF25917"/>
    </source>
</evidence>
<dbReference type="InterPro" id="IPR058625">
    <property type="entry name" value="MdtA-like_BSH"/>
</dbReference>
<feature type="domain" description="YknX-like C-terminal permuted SH3-like" evidence="2">
    <location>
        <begin position="241"/>
        <end position="309"/>
    </location>
</feature>